<feature type="transmembrane region" description="Helical" evidence="6">
    <location>
        <begin position="105"/>
        <end position="124"/>
    </location>
</feature>
<evidence type="ECO:0000256" key="1">
    <source>
        <dbReference type="ARBA" id="ARBA00004651"/>
    </source>
</evidence>
<evidence type="ECO:0000256" key="4">
    <source>
        <dbReference type="ARBA" id="ARBA00022989"/>
    </source>
</evidence>
<dbReference type="Gene3D" id="1.20.1740.10">
    <property type="entry name" value="Amino acid/polyamine transporter I"/>
    <property type="match status" value="1"/>
</dbReference>
<comment type="caution">
    <text evidence="7">The sequence shown here is derived from an EMBL/GenBank/DDBJ whole genome shotgun (WGS) entry which is preliminary data.</text>
</comment>
<keyword evidence="8" id="KW-1185">Reference proteome</keyword>
<keyword evidence="2" id="KW-1003">Cell membrane</keyword>
<dbReference type="InterPro" id="IPR050367">
    <property type="entry name" value="APC_superfamily"/>
</dbReference>
<dbReference type="Pfam" id="PF13520">
    <property type="entry name" value="AA_permease_2"/>
    <property type="match status" value="1"/>
</dbReference>
<keyword evidence="4 6" id="KW-1133">Transmembrane helix</keyword>
<feature type="transmembrane region" description="Helical" evidence="6">
    <location>
        <begin position="529"/>
        <end position="548"/>
    </location>
</feature>
<keyword evidence="3 6" id="KW-0812">Transmembrane</keyword>
<gene>
    <name evidence="7" type="ORF">H7F49_13835</name>
</gene>
<comment type="subcellular location">
    <subcellularLocation>
        <location evidence="1">Cell membrane</location>
        <topology evidence="1">Multi-pass membrane protein</topology>
    </subcellularLocation>
</comment>
<name>A0A7X1F983_9SPHN</name>
<dbReference type="PIRSF" id="PIRSF006060">
    <property type="entry name" value="AA_transporter"/>
    <property type="match status" value="1"/>
</dbReference>
<dbReference type="InterPro" id="IPR002293">
    <property type="entry name" value="AA/rel_permease1"/>
</dbReference>
<reference evidence="7 8" key="1">
    <citation type="submission" date="2020-08" db="EMBL/GenBank/DDBJ databases">
        <title>The genome sequence of Novosphingobium flavum 4Y4.</title>
        <authorList>
            <person name="Liu Y."/>
        </authorList>
    </citation>
    <scope>NUCLEOTIDE SEQUENCE [LARGE SCALE GENOMIC DNA]</scope>
    <source>
        <strain evidence="7 8">4Y4</strain>
    </source>
</reference>
<evidence type="ECO:0000256" key="6">
    <source>
        <dbReference type="SAM" id="Phobius"/>
    </source>
</evidence>
<dbReference type="PANTHER" id="PTHR42770:SF11">
    <property type="entry name" value="INNER MEMBRANE TRANSPORT PROTEIN YBAT"/>
    <property type="match status" value="1"/>
</dbReference>
<organism evidence="7 8">
    <name type="scientific">Novosphingobium aerophilum</name>
    <dbReference type="NCBI Taxonomy" id="2839843"/>
    <lineage>
        <taxon>Bacteria</taxon>
        <taxon>Pseudomonadati</taxon>
        <taxon>Pseudomonadota</taxon>
        <taxon>Alphaproteobacteria</taxon>
        <taxon>Sphingomonadales</taxon>
        <taxon>Sphingomonadaceae</taxon>
        <taxon>Novosphingobium</taxon>
    </lineage>
</organism>
<evidence type="ECO:0000256" key="3">
    <source>
        <dbReference type="ARBA" id="ARBA00022692"/>
    </source>
</evidence>
<dbReference type="GO" id="GO:0022857">
    <property type="term" value="F:transmembrane transporter activity"/>
    <property type="evidence" value="ECO:0007669"/>
    <property type="project" value="InterPro"/>
</dbReference>
<sequence length="554" mass="58939">MAKEIESSFETSRLFPVSTPLLGDQEVATSAGLHRQLDWKGAFWAASGVPAGVLLTIGGIAATIGQPSWVCWIVSISIGLIQAFVYAEIAGLYPNKSGGASVYGAAAWLPYSNLLAPISVWCNWLAWSPVLALGTSVGAGYVMASLFAPDAAVNGWQIHLLDLGMVRSGLSLRVNFVSLIASAFLLVTFFLQHNGAARAASTQKILALLSLSPLLLVGLVPLVTGDLPSKNLFPLLPMIRDAAGAISFGSWDQTGLTLLMGAMFAAAWSTYGFETAVCYTREFKNPARDTPKAIFASGALCLVIFTLVPLAFQSSLGLEAMLDPHINDGSGVALAMAKIVGGGQIVANAMVAALILSLLLIVMTSMMGSSRTLYQASIDGWLPKYLSRVNDRGAPTAAMWTDLIFNLLLLLFSDYFAVLMISNVCYLIFNFLNLQAGWIHRIDRKNWKRPYRCPTPLLAAASGLGFVNLAFMGAGADVWGEGTLRNGLIASLLIVPLYLYRHHIQDGGVFPADADALDRAHGTAKRAGFLPYLAIIAAAGVIFVSHHFSAPPGG</sequence>
<feature type="transmembrane region" description="Helical" evidence="6">
    <location>
        <begin position="42"/>
        <end position="62"/>
    </location>
</feature>
<feature type="transmembrane region" description="Helical" evidence="6">
    <location>
        <begin position="69"/>
        <end position="93"/>
    </location>
</feature>
<dbReference type="Proteomes" id="UP000520156">
    <property type="component" value="Unassembled WGS sequence"/>
</dbReference>
<proteinExistence type="predicted"/>
<evidence type="ECO:0000256" key="2">
    <source>
        <dbReference type="ARBA" id="ARBA00022475"/>
    </source>
</evidence>
<evidence type="ECO:0000313" key="8">
    <source>
        <dbReference type="Proteomes" id="UP000520156"/>
    </source>
</evidence>
<dbReference type="AlphaFoldDB" id="A0A7X1F983"/>
<feature type="transmembrane region" description="Helical" evidence="6">
    <location>
        <begin position="332"/>
        <end position="362"/>
    </location>
</feature>
<dbReference type="RefSeq" id="WP_185684170.1">
    <property type="nucleotide sequence ID" value="NZ_JACLAU010000026.1"/>
</dbReference>
<dbReference type="GO" id="GO:0005886">
    <property type="term" value="C:plasma membrane"/>
    <property type="evidence" value="ECO:0007669"/>
    <property type="project" value="UniProtKB-SubCell"/>
</dbReference>
<keyword evidence="5 6" id="KW-0472">Membrane</keyword>
<feature type="transmembrane region" description="Helical" evidence="6">
    <location>
        <begin position="205"/>
        <end position="224"/>
    </location>
</feature>
<feature type="transmembrane region" description="Helical" evidence="6">
    <location>
        <begin position="172"/>
        <end position="193"/>
    </location>
</feature>
<feature type="transmembrane region" description="Helical" evidence="6">
    <location>
        <begin position="255"/>
        <end position="273"/>
    </location>
</feature>
<accession>A0A7X1F983</accession>
<feature type="transmembrane region" description="Helical" evidence="6">
    <location>
        <begin position="418"/>
        <end position="436"/>
    </location>
</feature>
<dbReference type="EMBL" id="JACLAU010000026">
    <property type="protein sequence ID" value="MBC2652778.1"/>
    <property type="molecule type" value="Genomic_DNA"/>
</dbReference>
<evidence type="ECO:0000313" key="7">
    <source>
        <dbReference type="EMBL" id="MBC2652778.1"/>
    </source>
</evidence>
<feature type="transmembrane region" description="Helical" evidence="6">
    <location>
        <begin position="131"/>
        <end position="152"/>
    </location>
</feature>
<feature type="transmembrane region" description="Helical" evidence="6">
    <location>
        <begin position="293"/>
        <end position="312"/>
    </location>
</feature>
<evidence type="ECO:0000256" key="5">
    <source>
        <dbReference type="ARBA" id="ARBA00023136"/>
    </source>
</evidence>
<dbReference type="PANTHER" id="PTHR42770">
    <property type="entry name" value="AMINO ACID TRANSPORTER-RELATED"/>
    <property type="match status" value="1"/>
</dbReference>
<protein>
    <submittedName>
        <fullName evidence="7">APC family permease</fullName>
    </submittedName>
</protein>
<feature type="transmembrane region" description="Helical" evidence="6">
    <location>
        <begin position="457"/>
        <end position="476"/>
    </location>
</feature>